<sequence length="72" mass="8083">MMTAAELEALRKEVKRAKRMASERAAELHDPVEQCLPKSYEDIPLIAHACYQACQNWAILNAELAALENSQV</sequence>
<dbReference type="Pfam" id="PF05082">
    <property type="entry name" value="Rop-like"/>
    <property type="match status" value="1"/>
</dbReference>
<keyword evidence="1" id="KW-0535">Nitrogen fixation</keyword>
<dbReference type="InterPro" id="IPR007774">
    <property type="entry name" value="Put_N_fixation"/>
</dbReference>
<evidence type="ECO:0000256" key="2">
    <source>
        <dbReference type="ARBA" id="ARBA00044954"/>
    </source>
</evidence>
<dbReference type="Gene3D" id="1.10.287.660">
    <property type="entry name" value="Helix hairpin bin"/>
    <property type="match status" value="1"/>
</dbReference>
<dbReference type="Proteomes" id="UP000679575">
    <property type="component" value="Chromosome"/>
</dbReference>
<organism evidence="3 4">
    <name type="scientific">Shewanella yunxiaonensis</name>
    <dbReference type="NCBI Taxonomy" id="2829809"/>
    <lineage>
        <taxon>Bacteria</taxon>
        <taxon>Pseudomonadati</taxon>
        <taxon>Pseudomonadota</taxon>
        <taxon>Gammaproteobacteria</taxon>
        <taxon>Alteromonadales</taxon>
        <taxon>Shewanellaceae</taxon>
        <taxon>Shewanella</taxon>
    </lineage>
</organism>
<dbReference type="EMBL" id="CP073587">
    <property type="protein sequence ID" value="QUN06704.1"/>
    <property type="molecule type" value="Genomic_DNA"/>
</dbReference>
<evidence type="ECO:0000256" key="1">
    <source>
        <dbReference type="ARBA" id="ARBA00023231"/>
    </source>
</evidence>
<evidence type="ECO:0008006" key="5">
    <source>
        <dbReference type="Google" id="ProtNLM"/>
    </source>
</evidence>
<gene>
    <name evidence="3" type="ORF">KDN34_04440</name>
</gene>
<protein>
    <recommendedName>
        <fullName evidence="5">Phage protein</fullName>
    </recommendedName>
</protein>
<proteinExistence type="inferred from homology"/>
<evidence type="ECO:0000313" key="4">
    <source>
        <dbReference type="Proteomes" id="UP000679575"/>
    </source>
</evidence>
<name>A0ABX7YVJ0_9GAMM</name>
<dbReference type="PIRSF" id="PIRSF037676">
    <property type="entry name" value="DUF683"/>
    <property type="match status" value="1"/>
</dbReference>
<keyword evidence="4" id="KW-1185">Reference proteome</keyword>
<accession>A0ABX7YVJ0</accession>
<dbReference type="InterPro" id="IPR029012">
    <property type="entry name" value="Helix_hairpin_bin_sf"/>
</dbReference>
<reference evidence="3 4" key="1">
    <citation type="submission" date="2021-04" db="EMBL/GenBank/DDBJ databases">
        <title>Novel species identification of genus Shewanella.</title>
        <authorList>
            <person name="Liu G."/>
        </authorList>
    </citation>
    <scope>NUCLEOTIDE SEQUENCE [LARGE SCALE GENOMIC DNA]</scope>
    <source>
        <strain evidence="3 4">FJAT-54481</strain>
    </source>
</reference>
<evidence type="ECO:0000313" key="3">
    <source>
        <dbReference type="EMBL" id="QUN06704.1"/>
    </source>
</evidence>
<dbReference type="RefSeq" id="WP_212595715.1">
    <property type="nucleotide sequence ID" value="NZ_CP073587.1"/>
</dbReference>
<comment type="similarity">
    <text evidence="2">Belongs to the UPF0437 family.</text>
</comment>